<sequence>MPTVKLEGFIELDGYFVALCAAQQRDGWWSWVQFEQDLEFGDGFTKIPAFRHRVPGVFATKARSLKAALEYAFQLVEKGAVEVWMH</sequence>
<proteinExistence type="predicted"/>
<comment type="caution">
    <text evidence="1">The sequence shown here is derived from an EMBL/GenBank/DDBJ whole genome shotgun (WGS) entry which is preliminary data.</text>
</comment>
<protein>
    <submittedName>
        <fullName evidence="1">Uncharacterized protein</fullName>
    </submittedName>
</protein>
<name>A0A431TPS0_9BURK</name>
<keyword evidence="2" id="KW-1185">Reference proteome</keyword>
<dbReference type="AlphaFoldDB" id="A0A431TPS0"/>
<evidence type="ECO:0000313" key="1">
    <source>
        <dbReference type="EMBL" id="RTQ35513.1"/>
    </source>
</evidence>
<gene>
    <name evidence="1" type="ORF">EJP69_14220</name>
</gene>
<dbReference type="EMBL" id="RXOE01000002">
    <property type="protein sequence ID" value="RTQ35513.1"/>
    <property type="molecule type" value="Genomic_DNA"/>
</dbReference>
<dbReference type="Proteomes" id="UP000267418">
    <property type="component" value="Unassembled WGS sequence"/>
</dbReference>
<dbReference type="RefSeq" id="WP_126470750.1">
    <property type="nucleotide sequence ID" value="NZ_RXOE01000002.1"/>
</dbReference>
<organism evidence="1 2">
    <name type="scientific">Variovorax gossypii</name>
    <dbReference type="NCBI Taxonomy" id="1679495"/>
    <lineage>
        <taxon>Bacteria</taxon>
        <taxon>Pseudomonadati</taxon>
        <taxon>Pseudomonadota</taxon>
        <taxon>Betaproteobacteria</taxon>
        <taxon>Burkholderiales</taxon>
        <taxon>Comamonadaceae</taxon>
        <taxon>Variovorax</taxon>
    </lineage>
</organism>
<reference evidence="1 2" key="1">
    <citation type="submission" date="2018-12" db="EMBL/GenBank/DDBJ databases">
        <title>The genome of Variovorax gossypii DSM 100435.</title>
        <authorList>
            <person name="Gao J."/>
            <person name="Sun J."/>
        </authorList>
    </citation>
    <scope>NUCLEOTIDE SEQUENCE [LARGE SCALE GENOMIC DNA]</scope>
    <source>
        <strain evidence="1 2">DSM 100435</strain>
    </source>
</reference>
<dbReference type="OrthoDB" id="9982097at2"/>
<evidence type="ECO:0000313" key="2">
    <source>
        <dbReference type="Proteomes" id="UP000267418"/>
    </source>
</evidence>
<accession>A0A431TPS0</accession>